<dbReference type="Proteomes" id="UP000184291">
    <property type="component" value="Unassembled WGS sequence"/>
</dbReference>
<gene>
    <name evidence="3" type="ORF">ACGLYG10_3089</name>
</gene>
<sequence length="230" mass="23998">MTRLSRRTALTTAFAGVLAASLAACSDSEDTQNTGAASQEAGETTAAAETDGGSDSTATVPDGYTAVEIPDTTVAFAVPSDWNVLTSDDADDDERINAFIQSTGLDEDTVRLKLEAYSVFAASGADSDATEELDVQTDSRTTELRSEEEISADMEEYGLTPDDLSVSTATTGSGAEARLMSYSLEVVEPQYTSMVNALNPDGSGIIVFTVTSTDSAERAQELVDAILGSI</sequence>
<dbReference type="InterPro" id="IPR006311">
    <property type="entry name" value="TAT_signal"/>
</dbReference>
<dbReference type="EMBL" id="FQTT01000016">
    <property type="protein sequence ID" value="SHE26834.1"/>
    <property type="molecule type" value="Genomic_DNA"/>
</dbReference>
<feature type="compositionally biased region" description="Low complexity" evidence="1">
    <location>
        <begin position="34"/>
        <end position="55"/>
    </location>
</feature>
<proteinExistence type="predicted"/>
<evidence type="ECO:0000256" key="1">
    <source>
        <dbReference type="SAM" id="MobiDB-lite"/>
    </source>
</evidence>
<feature type="region of interest" description="Disordered" evidence="1">
    <location>
        <begin position="29"/>
        <end position="58"/>
    </location>
</feature>
<evidence type="ECO:0000313" key="3">
    <source>
        <dbReference type="EMBL" id="SHE26834.1"/>
    </source>
</evidence>
<feature type="chain" id="PRO_5039274296" description="Prokaryotic membrane lipoprotein lipid attachment site profile" evidence="2">
    <location>
        <begin position="20"/>
        <end position="230"/>
    </location>
</feature>
<organism evidence="3 4">
    <name type="scientific">Actinomyces glycerinitolerans</name>
    <dbReference type="NCBI Taxonomy" id="1892869"/>
    <lineage>
        <taxon>Bacteria</taxon>
        <taxon>Bacillati</taxon>
        <taxon>Actinomycetota</taxon>
        <taxon>Actinomycetes</taxon>
        <taxon>Actinomycetales</taxon>
        <taxon>Actinomycetaceae</taxon>
        <taxon>Actinomyces</taxon>
    </lineage>
</organism>
<dbReference type="STRING" id="1892869.ACGLYG10_3089"/>
<dbReference type="PROSITE" id="PS51257">
    <property type="entry name" value="PROKAR_LIPOPROTEIN"/>
    <property type="match status" value="1"/>
</dbReference>
<protein>
    <recommendedName>
        <fullName evidence="5">Prokaryotic membrane lipoprotein lipid attachment site profile</fullName>
    </recommendedName>
</protein>
<accession>A0A1M4S3M5</accession>
<evidence type="ECO:0000256" key="2">
    <source>
        <dbReference type="SAM" id="SignalP"/>
    </source>
</evidence>
<feature type="signal peptide" evidence="2">
    <location>
        <begin position="1"/>
        <end position="19"/>
    </location>
</feature>
<dbReference type="RefSeq" id="WP_073333936.1">
    <property type="nucleotide sequence ID" value="NZ_FQTT01000016.1"/>
</dbReference>
<evidence type="ECO:0008006" key="5">
    <source>
        <dbReference type="Google" id="ProtNLM"/>
    </source>
</evidence>
<keyword evidence="4" id="KW-1185">Reference proteome</keyword>
<dbReference type="PROSITE" id="PS51318">
    <property type="entry name" value="TAT"/>
    <property type="match status" value="1"/>
</dbReference>
<evidence type="ECO:0000313" key="4">
    <source>
        <dbReference type="Proteomes" id="UP000184291"/>
    </source>
</evidence>
<dbReference type="AlphaFoldDB" id="A0A1M4S3M5"/>
<keyword evidence="2" id="KW-0732">Signal</keyword>
<dbReference type="OrthoDB" id="3260356at2"/>
<reference evidence="4" key="1">
    <citation type="submission" date="2016-09" db="EMBL/GenBank/DDBJ databases">
        <authorList>
            <person name="Strepis N."/>
        </authorList>
    </citation>
    <scope>NUCLEOTIDE SEQUENCE [LARGE SCALE GENOMIC DNA]</scope>
</reference>
<name>A0A1M4S3M5_9ACTO</name>